<comment type="caution">
    <text evidence="1">The sequence shown here is derived from an EMBL/GenBank/DDBJ whole genome shotgun (WGS) entry which is preliminary data.</text>
</comment>
<dbReference type="PANTHER" id="PTHR37067:SF3">
    <property type="entry name" value="PX DOMAIN-CONTAINING PROTEIN"/>
    <property type="match status" value="1"/>
</dbReference>
<dbReference type="AlphaFoldDB" id="A0A176VGJ9"/>
<accession>A0A176VGJ9</accession>
<dbReference type="PANTHER" id="PTHR37067">
    <property type="entry name" value="PX DOMAIN-CONTAINING PROTEIN"/>
    <property type="match status" value="1"/>
</dbReference>
<protein>
    <submittedName>
        <fullName evidence="1">Uncharacterized protein</fullName>
    </submittedName>
</protein>
<organism evidence="1 2">
    <name type="scientific">Marchantia polymorpha subsp. ruderalis</name>
    <dbReference type="NCBI Taxonomy" id="1480154"/>
    <lineage>
        <taxon>Eukaryota</taxon>
        <taxon>Viridiplantae</taxon>
        <taxon>Streptophyta</taxon>
        <taxon>Embryophyta</taxon>
        <taxon>Marchantiophyta</taxon>
        <taxon>Marchantiopsida</taxon>
        <taxon>Marchantiidae</taxon>
        <taxon>Marchantiales</taxon>
        <taxon>Marchantiaceae</taxon>
        <taxon>Marchantia</taxon>
    </lineage>
</organism>
<dbReference type="EMBL" id="LVLJ01003709">
    <property type="protein sequence ID" value="OAE20039.1"/>
    <property type="molecule type" value="Genomic_DNA"/>
</dbReference>
<reference evidence="1" key="1">
    <citation type="submission" date="2016-03" db="EMBL/GenBank/DDBJ databases">
        <title>Mechanisms controlling the formation of the plant cell surface in tip-growing cells are functionally conserved among land plants.</title>
        <authorList>
            <person name="Honkanen S."/>
            <person name="Jones V.A."/>
            <person name="Morieri G."/>
            <person name="Champion C."/>
            <person name="Hetherington A.J."/>
            <person name="Kelly S."/>
            <person name="Saint-Marcoux D."/>
            <person name="Proust H."/>
            <person name="Prescott H."/>
            <person name="Dolan L."/>
        </authorList>
    </citation>
    <scope>NUCLEOTIDE SEQUENCE [LARGE SCALE GENOMIC DNA]</scope>
    <source>
        <tissue evidence="1">Whole gametophyte</tissue>
    </source>
</reference>
<keyword evidence="2" id="KW-1185">Reference proteome</keyword>
<evidence type="ECO:0000313" key="1">
    <source>
        <dbReference type="EMBL" id="OAE20039.1"/>
    </source>
</evidence>
<sequence length="155" mass="17374">MSSKRKTPFKAKHCNDFAFKVVQRDPISSVVSVTFNRGHNTGDWIIESNSMKFEIKPTIVDVVIGDFIWHLESDMEDDNGSEIVTKSNTLKLFAKAADATLDASYKVAIKNVIGYRLSVAHTSVGLSFWQIARVINQHKTISKNPILVDISDYNV</sequence>
<gene>
    <name evidence="1" type="ORF">AXG93_2584s1230</name>
</gene>
<proteinExistence type="predicted"/>
<evidence type="ECO:0000313" key="2">
    <source>
        <dbReference type="Proteomes" id="UP000077202"/>
    </source>
</evidence>
<name>A0A176VGJ9_MARPO</name>
<dbReference type="Proteomes" id="UP000077202">
    <property type="component" value="Unassembled WGS sequence"/>
</dbReference>